<reference evidence="9 10" key="1">
    <citation type="journal article" date="2016" name="Eur. J. Clin. Microbiol. Infect. Dis.">
        <title>Whole genome sequencing as a tool for phylogenetic analysis of clinical strains of Mitis group streptococci.</title>
        <authorList>
            <person name="Rasmussen L.H."/>
            <person name="Dargis R."/>
            <person name="Hojholt K."/>
            <person name="Christensen J.J."/>
            <person name="Skovgaard O."/>
            <person name="Justesen U.S."/>
            <person name="Rosenvinge F.S."/>
            <person name="Moser C."/>
            <person name="Lukjancenko O."/>
            <person name="Rasmussen S."/>
            <person name="Nielsen X.C."/>
        </authorList>
    </citation>
    <scope>NUCLEOTIDE SEQUENCE [LARGE SCALE GENOMIC DNA]</scope>
    <source>
        <strain evidence="9 10">RH_57980_07</strain>
    </source>
</reference>
<keyword evidence="6 7" id="KW-0472">Membrane</keyword>
<sequence>MTKGYKKFLLLWGASLISSSGSGMSSFALGVYIYQMTGMSSMTGLIILAGFLPGLFLSPLAGALADRHDRRLLMMLGDGLSIIGLVCILFSLQFLHESSLVIGVLLGAAISSSFSSLVEPAFRATISDLLEKEEYSKASGMVQLIPASRYLLSPILSGLVLSFAGIRTILLLDMLTILVTLPITYLVRKEMKGIQKDNVGELGDDLRLGFRIIHEKKGIWFLVLLGILVSFCLGTVQTLLIPMLLPVGGESFVGFATTTSAFGMLVGGLLISKLSIKKGFAGLLQVALLGMGLFMTAFAWSEHTILVLVFGFCLFLSLPFANTVMDYLVRITISAEHQGKAWGTIGLISQVGYVLAYASVGIIVDFLIKPFLRNDGSLSQLVEILIGRGEGRSAAVMIILAGIFLMMIALILSSRNEIKELENESLSKNDGIEIS</sequence>
<dbReference type="Gene3D" id="1.20.1250.20">
    <property type="entry name" value="MFS general substrate transporter like domains"/>
    <property type="match status" value="1"/>
</dbReference>
<dbReference type="GO" id="GO:0005886">
    <property type="term" value="C:plasma membrane"/>
    <property type="evidence" value="ECO:0007669"/>
    <property type="project" value="UniProtKB-SubCell"/>
</dbReference>
<gene>
    <name evidence="9" type="ORF">B7721_08650</name>
</gene>
<evidence type="ECO:0000256" key="2">
    <source>
        <dbReference type="ARBA" id="ARBA00022448"/>
    </source>
</evidence>
<comment type="caution">
    <text evidence="9">The sequence shown here is derived from an EMBL/GenBank/DDBJ whole genome shotgun (WGS) entry which is preliminary data.</text>
</comment>
<dbReference type="InterPro" id="IPR036259">
    <property type="entry name" value="MFS_trans_sf"/>
</dbReference>
<feature type="domain" description="Major facilitator superfamily (MFS) profile" evidence="8">
    <location>
        <begin position="1"/>
        <end position="419"/>
    </location>
</feature>
<dbReference type="SUPFAM" id="SSF103473">
    <property type="entry name" value="MFS general substrate transporter"/>
    <property type="match status" value="1"/>
</dbReference>
<keyword evidence="3" id="KW-1003">Cell membrane</keyword>
<feature type="transmembrane region" description="Helical" evidence="7">
    <location>
        <begin position="279"/>
        <end position="299"/>
    </location>
</feature>
<dbReference type="PANTHER" id="PTHR43266:SF2">
    <property type="entry name" value="MAJOR FACILITATOR SUPERFAMILY (MFS) PROFILE DOMAIN-CONTAINING PROTEIN"/>
    <property type="match status" value="1"/>
</dbReference>
<name>A0A1X1H696_STROR</name>
<feature type="transmembrane region" description="Helical" evidence="7">
    <location>
        <begin position="169"/>
        <end position="187"/>
    </location>
</feature>
<dbReference type="RefSeq" id="WP_084878624.1">
    <property type="nucleotide sequence ID" value="NZ_NCUK01000013.1"/>
</dbReference>
<evidence type="ECO:0000256" key="5">
    <source>
        <dbReference type="ARBA" id="ARBA00022989"/>
    </source>
</evidence>
<feature type="transmembrane region" description="Helical" evidence="7">
    <location>
        <begin position="305"/>
        <end position="329"/>
    </location>
</feature>
<evidence type="ECO:0000256" key="4">
    <source>
        <dbReference type="ARBA" id="ARBA00022692"/>
    </source>
</evidence>
<evidence type="ECO:0000256" key="1">
    <source>
        <dbReference type="ARBA" id="ARBA00004651"/>
    </source>
</evidence>
<feature type="transmembrane region" description="Helical" evidence="7">
    <location>
        <begin position="72"/>
        <end position="94"/>
    </location>
</feature>
<evidence type="ECO:0000256" key="3">
    <source>
        <dbReference type="ARBA" id="ARBA00022475"/>
    </source>
</evidence>
<dbReference type="InterPro" id="IPR011701">
    <property type="entry name" value="MFS"/>
</dbReference>
<evidence type="ECO:0000256" key="7">
    <source>
        <dbReference type="SAM" id="Phobius"/>
    </source>
</evidence>
<keyword evidence="2" id="KW-0813">Transport</keyword>
<dbReference type="AlphaFoldDB" id="A0A1X1H696"/>
<dbReference type="CDD" id="cd06173">
    <property type="entry name" value="MFS_MefA_like"/>
    <property type="match status" value="1"/>
</dbReference>
<keyword evidence="5 7" id="KW-1133">Transmembrane helix</keyword>
<feature type="transmembrane region" description="Helical" evidence="7">
    <location>
        <begin position="341"/>
        <end position="368"/>
    </location>
</feature>
<accession>A0A1X1H696</accession>
<comment type="subcellular location">
    <subcellularLocation>
        <location evidence="1">Cell membrane</location>
        <topology evidence="1">Multi-pass membrane protein</topology>
    </subcellularLocation>
</comment>
<keyword evidence="4 7" id="KW-0812">Transmembrane</keyword>
<dbReference type="InterPro" id="IPR020846">
    <property type="entry name" value="MFS_dom"/>
</dbReference>
<dbReference type="EMBL" id="NCUK01000013">
    <property type="protein sequence ID" value="ORO54605.1"/>
    <property type="molecule type" value="Genomic_DNA"/>
</dbReference>
<protein>
    <submittedName>
        <fullName evidence="9">MFS transporter</fullName>
    </submittedName>
</protein>
<proteinExistence type="predicted"/>
<dbReference type="Pfam" id="PF07690">
    <property type="entry name" value="MFS_1"/>
    <property type="match status" value="1"/>
</dbReference>
<dbReference type="GO" id="GO:0022857">
    <property type="term" value="F:transmembrane transporter activity"/>
    <property type="evidence" value="ECO:0007669"/>
    <property type="project" value="InterPro"/>
</dbReference>
<feature type="transmembrane region" description="Helical" evidence="7">
    <location>
        <begin position="394"/>
        <end position="412"/>
    </location>
</feature>
<organism evidence="9 10">
    <name type="scientific">Streptococcus oralis subsp. oralis</name>
    <dbReference type="NCBI Taxonomy" id="1891914"/>
    <lineage>
        <taxon>Bacteria</taxon>
        <taxon>Bacillati</taxon>
        <taxon>Bacillota</taxon>
        <taxon>Bacilli</taxon>
        <taxon>Lactobacillales</taxon>
        <taxon>Streptococcaceae</taxon>
        <taxon>Streptococcus</taxon>
    </lineage>
</organism>
<dbReference type="PANTHER" id="PTHR43266">
    <property type="entry name" value="MACROLIDE-EFFLUX PROTEIN"/>
    <property type="match status" value="1"/>
</dbReference>
<feature type="transmembrane region" description="Helical" evidence="7">
    <location>
        <begin position="219"/>
        <end position="245"/>
    </location>
</feature>
<evidence type="ECO:0000256" key="6">
    <source>
        <dbReference type="ARBA" id="ARBA00023136"/>
    </source>
</evidence>
<dbReference type="Proteomes" id="UP000193669">
    <property type="component" value="Unassembled WGS sequence"/>
</dbReference>
<feature type="transmembrane region" description="Helical" evidence="7">
    <location>
        <begin position="46"/>
        <end position="65"/>
    </location>
</feature>
<dbReference type="PROSITE" id="PS50850">
    <property type="entry name" value="MFS"/>
    <property type="match status" value="1"/>
</dbReference>
<feature type="transmembrane region" description="Helical" evidence="7">
    <location>
        <begin position="251"/>
        <end position="272"/>
    </location>
</feature>
<evidence type="ECO:0000313" key="9">
    <source>
        <dbReference type="EMBL" id="ORO54605.1"/>
    </source>
</evidence>
<evidence type="ECO:0000313" key="10">
    <source>
        <dbReference type="Proteomes" id="UP000193669"/>
    </source>
</evidence>
<evidence type="ECO:0000259" key="8">
    <source>
        <dbReference type="PROSITE" id="PS50850"/>
    </source>
</evidence>